<organism evidence="2 3">
    <name type="scientific">Pseudomonas putida</name>
    <name type="common">Arthrobacter siderocapsulatus</name>
    <dbReference type="NCBI Taxonomy" id="303"/>
    <lineage>
        <taxon>Bacteria</taxon>
        <taxon>Pseudomonadati</taxon>
        <taxon>Pseudomonadota</taxon>
        <taxon>Gammaproteobacteria</taxon>
        <taxon>Pseudomonadales</taxon>
        <taxon>Pseudomonadaceae</taxon>
        <taxon>Pseudomonas</taxon>
    </lineage>
</organism>
<feature type="region of interest" description="Disordered" evidence="1">
    <location>
        <begin position="1"/>
        <end position="22"/>
    </location>
</feature>
<sequence length="65" mass="7402">MTKTERLRSHIRQAHADDRDAKGHSDYYHLGLCTGAQRDALRLSADCGYTRHKLGIKRYGRGLCT</sequence>
<gene>
    <name evidence="2" type="ORF">KF715C_ch33430</name>
</gene>
<evidence type="ECO:0000313" key="3">
    <source>
        <dbReference type="Proteomes" id="UP000218731"/>
    </source>
</evidence>
<dbReference type="AlphaFoldDB" id="A0A1L7NEM3"/>
<dbReference type="Proteomes" id="UP000218731">
    <property type="component" value="Chromosome 1"/>
</dbReference>
<evidence type="ECO:0000256" key="1">
    <source>
        <dbReference type="SAM" id="MobiDB-lite"/>
    </source>
</evidence>
<proteinExistence type="predicted"/>
<evidence type="ECO:0000313" key="2">
    <source>
        <dbReference type="EMBL" id="BAW23916.1"/>
    </source>
</evidence>
<reference evidence="2 3" key="1">
    <citation type="submission" date="2015-11" db="EMBL/GenBank/DDBJ databases">
        <title>Complete genome sequencing of a biphenyl-degrading bacterium, Pseudomonas putida KF715 (=NBRC110667).</title>
        <authorList>
            <person name="Suenaga H."/>
            <person name="Fujihara N."/>
            <person name="Watanabe T."/>
            <person name="Hirose J."/>
            <person name="Kimura N."/>
            <person name="Yamazoe A."/>
            <person name="Hosoyama A."/>
            <person name="Shimodaira J."/>
            <person name="Furukawa K."/>
        </authorList>
    </citation>
    <scope>NUCLEOTIDE SEQUENCE [LARGE SCALE GENOMIC DNA]</scope>
    <source>
        <strain evidence="2 3">KF715</strain>
    </source>
</reference>
<name>A0A1L7NEM3_PSEPU</name>
<protein>
    <submittedName>
        <fullName evidence="2">Autotransporter</fullName>
    </submittedName>
</protein>
<dbReference type="EMBL" id="AP015029">
    <property type="protein sequence ID" value="BAW23916.1"/>
    <property type="molecule type" value="Genomic_DNA"/>
</dbReference>
<dbReference type="RefSeq" id="WP_096426249.1">
    <property type="nucleotide sequence ID" value="NZ_AP015029.1"/>
</dbReference>
<accession>A0A1L7NEM3</accession>